<evidence type="ECO:0000256" key="1">
    <source>
        <dbReference type="SAM" id="SignalP"/>
    </source>
</evidence>
<organism evidence="3 5">
    <name type="scientific">Bacteroides muris</name>
    <name type="common">ex Fokt et al. 2023</name>
    <dbReference type="NCBI Taxonomy" id="2937417"/>
    <lineage>
        <taxon>Bacteria</taxon>
        <taxon>Pseudomonadati</taxon>
        <taxon>Bacteroidota</taxon>
        <taxon>Bacteroidia</taxon>
        <taxon>Bacteroidales</taxon>
        <taxon>Bacteroidaceae</taxon>
        <taxon>Bacteroides</taxon>
    </lineage>
</organism>
<proteinExistence type="predicted"/>
<feature type="signal peptide" evidence="1">
    <location>
        <begin position="1"/>
        <end position="25"/>
    </location>
</feature>
<evidence type="ECO:0000313" key="3">
    <source>
        <dbReference type="EMBL" id="MCR6503890.1"/>
    </source>
</evidence>
<dbReference type="EMBL" id="JAMZED010000006">
    <property type="protein sequence ID" value="MCR6503890.1"/>
    <property type="molecule type" value="Genomic_DNA"/>
</dbReference>
<gene>
    <name evidence="4" type="ORF">M1B78_15515</name>
    <name evidence="3" type="ORF">M1B79_04150</name>
</gene>
<protein>
    <submittedName>
        <fullName evidence="3">DUF5106 domain-containing protein</fullName>
    </submittedName>
</protein>
<dbReference type="InterPro" id="IPR033395">
    <property type="entry name" value="DUF5106"/>
</dbReference>
<dbReference type="EMBL" id="JAMZEE010000047">
    <property type="protein sequence ID" value="MCR6509525.1"/>
    <property type="molecule type" value="Genomic_DNA"/>
</dbReference>
<dbReference type="RefSeq" id="WP_257930849.1">
    <property type="nucleotide sequence ID" value="NZ_JAMZED010000006.1"/>
</dbReference>
<keyword evidence="5" id="KW-1185">Reference proteome</keyword>
<feature type="domain" description="DUF5106" evidence="2">
    <location>
        <begin position="26"/>
        <end position="162"/>
    </location>
</feature>
<dbReference type="AlphaFoldDB" id="A0A9X2NQJ1"/>
<dbReference type="SUPFAM" id="SSF52833">
    <property type="entry name" value="Thioredoxin-like"/>
    <property type="match status" value="1"/>
</dbReference>
<reference evidence="3" key="2">
    <citation type="submission" date="2022-04" db="EMBL/GenBank/DDBJ databases">
        <authorList>
            <person name="Fokt H."/>
            <person name="Baines J."/>
        </authorList>
    </citation>
    <scope>NUCLEOTIDE SEQUENCE</scope>
    <source>
        <strain evidence="3">KH365_2</strain>
        <strain evidence="4">KH569_7</strain>
    </source>
</reference>
<keyword evidence="1" id="KW-0732">Signal</keyword>
<evidence type="ECO:0000313" key="5">
    <source>
        <dbReference type="Proteomes" id="UP001143192"/>
    </source>
</evidence>
<dbReference type="Pfam" id="PF17127">
    <property type="entry name" value="DUF5106"/>
    <property type="match status" value="1"/>
</dbReference>
<dbReference type="Proteomes" id="UP001143192">
    <property type="component" value="Unassembled WGS sequence"/>
</dbReference>
<feature type="chain" id="PRO_5044703780" evidence="1">
    <location>
        <begin position="26"/>
        <end position="300"/>
    </location>
</feature>
<evidence type="ECO:0000259" key="2">
    <source>
        <dbReference type="Pfam" id="PF17127"/>
    </source>
</evidence>
<dbReference type="Gene3D" id="3.40.30.10">
    <property type="entry name" value="Glutaredoxin"/>
    <property type="match status" value="1"/>
</dbReference>
<name>A0A9X2NQJ1_9BACE</name>
<reference evidence="3" key="1">
    <citation type="journal article" date="2022" name="Arch. Microbiol.">
        <title>Bacteroides muris sp. nov. isolated from the cecum of wild-derived house mice.</title>
        <authorList>
            <person name="Fokt H."/>
            <person name="Unni R."/>
            <person name="Repnik U."/>
            <person name="Schmitz R.A."/>
            <person name="Bramkamp M."/>
            <person name="Baines J.F."/>
            <person name="Unterweger D."/>
        </authorList>
    </citation>
    <scope>NUCLEOTIDE SEQUENCE</scope>
    <source>
        <strain evidence="3">KH365_2</strain>
        <strain evidence="4">KH569_7</strain>
    </source>
</reference>
<evidence type="ECO:0000313" key="4">
    <source>
        <dbReference type="EMBL" id="MCR6509525.1"/>
    </source>
</evidence>
<accession>A0A9X2NQJ1</accession>
<comment type="caution">
    <text evidence="3">The sequence shown here is derived from an EMBL/GenBank/DDBJ whole genome shotgun (WGS) entry which is preliminary data.</text>
</comment>
<dbReference type="Proteomes" id="UP001143810">
    <property type="component" value="Unassembled WGS sequence"/>
</dbReference>
<sequence>MKTLHTLFLASLYCLATAFCLQARAQQASSFRLPDVPAVLATPEERAAYLSCHYWDHFDFSDVSLIDRPEVTEQAFVDFIGILPYTDRADTALETLLHRASVGKKMLRHFILLGDKYLYEPNSPMHNEELYILMLRALLANPALDETEKIRPRHRLETALKNRPGHTAADFGFVCRDGRRMQLNAVCAPYLILYFNDPDCDDCRRAKERLVTSQSLNRLMDSGSLALLSVCVGGKTAAWQQAAFPARWIDGYDEGRQLTRRQVYDLKAMPTLYLLDSRKRVILKDTSIDKIEECLRHSVR</sequence>
<dbReference type="InterPro" id="IPR036249">
    <property type="entry name" value="Thioredoxin-like_sf"/>
</dbReference>